<evidence type="ECO:0000256" key="10">
    <source>
        <dbReference type="PIRSR" id="PIRSR000390-1"/>
    </source>
</evidence>
<evidence type="ECO:0000256" key="8">
    <source>
        <dbReference type="ARBA" id="ARBA00066317"/>
    </source>
</evidence>
<evidence type="ECO:0000256" key="11">
    <source>
        <dbReference type="PIRSR" id="PIRSR000390-2"/>
    </source>
</evidence>
<evidence type="ECO:0000313" key="14">
    <source>
        <dbReference type="Proteomes" id="UP000219167"/>
    </source>
</evidence>
<dbReference type="AlphaFoldDB" id="A0A285UGC5"/>
<evidence type="ECO:0000313" key="13">
    <source>
        <dbReference type="EMBL" id="SOC40813.1"/>
    </source>
</evidence>
<comment type="similarity">
    <text evidence="6 12">Belongs to the DegT/DnrJ/EryC1 family.</text>
</comment>
<evidence type="ECO:0000256" key="12">
    <source>
        <dbReference type="RuleBase" id="RU004508"/>
    </source>
</evidence>
<dbReference type="EC" id="2.6.1.102" evidence="8"/>
<keyword evidence="14" id="KW-1185">Reference proteome</keyword>
<proteinExistence type="inferred from homology"/>
<comment type="catalytic activity">
    <reaction evidence="7">
        <text>GDP-alpha-D-perosamine + 2-oxoglutarate = GDP-4-dehydro-alpha-D-rhamnose + L-glutamate</text>
        <dbReference type="Rhea" id="RHEA:36779"/>
        <dbReference type="ChEBI" id="CHEBI:16810"/>
        <dbReference type="ChEBI" id="CHEBI:29985"/>
        <dbReference type="ChEBI" id="CHEBI:57964"/>
        <dbReference type="ChEBI" id="CHEBI:73996"/>
        <dbReference type="EC" id="2.6.1.102"/>
    </reaction>
</comment>
<feature type="active site" description="Proton acceptor" evidence="10">
    <location>
        <position position="189"/>
    </location>
</feature>
<dbReference type="PANTHER" id="PTHR30244:SF34">
    <property type="entry name" value="DTDP-4-AMINO-4,6-DIDEOXYGALACTOSE TRANSAMINASE"/>
    <property type="match status" value="1"/>
</dbReference>
<feature type="modified residue" description="N6-(pyridoxal phosphate)lysine" evidence="11">
    <location>
        <position position="189"/>
    </location>
</feature>
<keyword evidence="5 11" id="KW-0663">Pyridoxal phosphate</keyword>
<evidence type="ECO:0000256" key="6">
    <source>
        <dbReference type="ARBA" id="ARBA00037999"/>
    </source>
</evidence>
<comment type="cofactor">
    <cofactor evidence="1">
        <name>pyridoxal 5'-phosphate</name>
        <dbReference type="ChEBI" id="CHEBI:597326"/>
    </cofactor>
</comment>
<dbReference type="FunFam" id="3.40.640.10:FF:000090">
    <property type="entry name" value="Pyridoxal phosphate-dependent aminotransferase"/>
    <property type="match status" value="1"/>
</dbReference>
<keyword evidence="3" id="KW-0032">Aminotransferase</keyword>
<dbReference type="GO" id="GO:0102933">
    <property type="term" value="F:GDP-4-dehydro-6-deoxy-D-mannose-4-aminotransferase activity"/>
    <property type="evidence" value="ECO:0007669"/>
    <property type="project" value="UniProtKB-EC"/>
</dbReference>
<evidence type="ECO:0000256" key="4">
    <source>
        <dbReference type="ARBA" id="ARBA00022679"/>
    </source>
</evidence>
<dbReference type="GO" id="GO:0030170">
    <property type="term" value="F:pyridoxal phosphate binding"/>
    <property type="evidence" value="ECO:0007669"/>
    <property type="project" value="TreeGrafter"/>
</dbReference>
<dbReference type="InterPro" id="IPR015424">
    <property type="entry name" value="PyrdxlP-dep_Trfase"/>
</dbReference>
<keyword evidence="4" id="KW-0808">Transferase</keyword>
<evidence type="ECO:0000256" key="1">
    <source>
        <dbReference type="ARBA" id="ARBA00001933"/>
    </source>
</evidence>
<dbReference type="PANTHER" id="PTHR30244">
    <property type="entry name" value="TRANSAMINASE"/>
    <property type="match status" value="1"/>
</dbReference>
<comment type="pathway">
    <text evidence="2">Bacterial outer membrane biogenesis; LPS O-antigen biosynthesis.</text>
</comment>
<evidence type="ECO:0000256" key="3">
    <source>
        <dbReference type="ARBA" id="ARBA00022576"/>
    </source>
</evidence>
<dbReference type="Proteomes" id="UP000219167">
    <property type="component" value="Unassembled WGS sequence"/>
</dbReference>
<dbReference type="EMBL" id="OBQD01000008">
    <property type="protein sequence ID" value="SOC40813.1"/>
    <property type="molecule type" value="Genomic_DNA"/>
</dbReference>
<dbReference type="CDD" id="cd00616">
    <property type="entry name" value="AHBA_syn"/>
    <property type="match status" value="1"/>
</dbReference>
<dbReference type="GO" id="GO:0000271">
    <property type="term" value="P:polysaccharide biosynthetic process"/>
    <property type="evidence" value="ECO:0007669"/>
    <property type="project" value="TreeGrafter"/>
</dbReference>
<protein>
    <recommendedName>
        <fullName evidence="9">GDP-perosamine synthase</fullName>
        <ecNumber evidence="8">2.6.1.102</ecNumber>
    </recommendedName>
</protein>
<evidence type="ECO:0000256" key="2">
    <source>
        <dbReference type="ARBA" id="ARBA00005125"/>
    </source>
</evidence>
<reference evidence="13 14" key="1">
    <citation type="submission" date="2017-08" db="EMBL/GenBank/DDBJ databases">
        <authorList>
            <person name="de Groot N.N."/>
        </authorList>
    </citation>
    <scope>NUCLEOTIDE SEQUENCE [LARGE SCALE GENOMIC DNA]</scope>
    <source>
        <strain evidence="13 14">JC85</strain>
    </source>
</reference>
<evidence type="ECO:0000256" key="5">
    <source>
        <dbReference type="ARBA" id="ARBA00022898"/>
    </source>
</evidence>
<dbReference type="InterPro" id="IPR000653">
    <property type="entry name" value="DegT/StrS_aminotransferase"/>
</dbReference>
<dbReference type="SUPFAM" id="SSF53383">
    <property type="entry name" value="PLP-dependent transferases"/>
    <property type="match status" value="1"/>
</dbReference>
<sequence length="419" mass="45879">MTTFPIPVAKPMMDELEIEAVRRVVMSGWVTQGPEVAAFENEFATFVGARHACAVSNCTTALHLALKVVGVEPGDEVVTVSNSFIATANAIRYCGAIPVFVDIEADGFNIDPASIEAAISPRTKAILCVHQLGMPCDLAKIVPIAKRHGIALVEDAACASGSEILWDGRWEKIGKPHGDVACFSFHPRKLLTTGDGGMLTTSNPDYDAKFRLWRQHGMSVPDTVRHGSTRVIFESYPELGYNYRLTDLQAAIGRVQLARLPELVSTRRRLAERYRDGLARIPSVQAPVEPSWARSNWQSYCLRLSDGVDQLKVMQTLLDQGVSTRRGIMTIHREPAYAEVGSHRTVGRLPRSVAAQERSIILPLYAQMTEMELATVLQQLCAICRAPSADRVVMAGAVRMLALPAWLATMVENGAVFLA</sequence>
<dbReference type="PIRSF" id="PIRSF000390">
    <property type="entry name" value="PLP_StrS"/>
    <property type="match status" value="1"/>
</dbReference>
<gene>
    <name evidence="13" type="ORF">SAMN05892877_10810</name>
</gene>
<evidence type="ECO:0000256" key="7">
    <source>
        <dbReference type="ARBA" id="ARBA00051587"/>
    </source>
</evidence>
<evidence type="ECO:0000256" key="9">
    <source>
        <dbReference type="ARBA" id="ARBA00074221"/>
    </source>
</evidence>
<accession>A0A285UGC5</accession>
<organism evidence="13 14">
    <name type="scientific">Rhizobium subbaraonis</name>
    <dbReference type="NCBI Taxonomy" id="908946"/>
    <lineage>
        <taxon>Bacteria</taxon>
        <taxon>Pseudomonadati</taxon>
        <taxon>Pseudomonadota</taxon>
        <taxon>Alphaproteobacteria</taxon>
        <taxon>Hyphomicrobiales</taxon>
        <taxon>Rhizobiaceae</taxon>
        <taxon>Rhizobium/Agrobacterium group</taxon>
        <taxon>Rhizobium</taxon>
    </lineage>
</organism>
<name>A0A285UGC5_9HYPH</name>
<dbReference type="InterPro" id="IPR015421">
    <property type="entry name" value="PyrdxlP-dep_Trfase_major"/>
</dbReference>
<dbReference type="Pfam" id="PF01041">
    <property type="entry name" value="DegT_DnrJ_EryC1"/>
    <property type="match status" value="1"/>
</dbReference>
<dbReference type="Gene3D" id="3.40.640.10">
    <property type="entry name" value="Type I PLP-dependent aspartate aminotransferase-like (Major domain)"/>
    <property type="match status" value="1"/>
</dbReference>
<dbReference type="Gene3D" id="3.90.1150.10">
    <property type="entry name" value="Aspartate Aminotransferase, domain 1"/>
    <property type="match status" value="1"/>
</dbReference>
<dbReference type="InterPro" id="IPR015422">
    <property type="entry name" value="PyrdxlP-dep_Trfase_small"/>
</dbReference>